<protein>
    <submittedName>
        <fullName evidence="6">IS4 family transposase</fullName>
    </submittedName>
</protein>
<dbReference type="SUPFAM" id="SSF53098">
    <property type="entry name" value="Ribonuclease H-like"/>
    <property type="match status" value="1"/>
</dbReference>
<comment type="caution">
    <text evidence="6">The sequence shown here is derived from an EMBL/GenBank/DDBJ whole genome shotgun (WGS) entry which is preliminary data.</text>
</comment>
<keyword evidence="7" id="KW-1185">Reference proteome</keyword>
<proteinExistence type="inferred from homology"/>
<reference evidence="6 7" key="1">
    <citation type="submission" date="2024-09" db="EMBL/GenBank/DDBJ databases">
        <authorList>
            <person name="Sun Q."/>
            <person name="Mori K."/>
        </authorList>
    </citation>
    <scope>NUCLEOTIDE SEQUENCE [LARGE SCALE GENOMIC DNA]</scope>
    <source>
        <strain evidence="6 7">CCM 7765</strain>
    </source>
</reference>
<evidence type="ECO:0000313" key="7">
    <source>
        <dbReference type="Proteomes" id="UP001589774"/>
    </source>
</evidence>
<keyword evidence="4" id="KW-0233">DNA recombination</keyword>
<dbReference type="PANTHER" id="PTHR33258">
    <property type="entry name" value="TRANSPOSASE INSL FOR INSERTION SEQUENCE ELEMENT IS186A-RELATED"/>
    <property type="match status" value="1"/>
</dbReference>
<dbReference type="PANTHER" id="PTHR33258:SF1">
    <property type="entry name" value="TRANSPOSASE INSL FOR INSERTION SEQUENCE ELEMENT IS186A-RELATED"/>
    <property type="match status" value="1"/>
</dbReference>
<sequence>MHTVLDYDGCLPVFTAITEGSVHEINVAKKLSFPLGSVIVMDRGYVDYKWLCVLDSNRCFFVTRAKTNMAYRIVEDNTEKSAGNTFILADRLITLTAWKASAEYSGEMRMVVYLDNTTGQEYTFIKNNLHWKAQTVADIYKERWHIEVFYKHVKQHLKIKSFVGTSENAVKIQLWTALIAVLLLKFLQQKAGYRWYLSNLVTFIRLNLFVKIGLINWLNNPFYDQKQIIEIGQLKLFDG</sequence>
<evidence type="ECO:0000256" key="2">
    <source>
        <dbReference type="ARBA" id="ARBA00022578"/>
    </source>
</evidence>
<evidence type="ECO:0000313" key="6">
    <source>
        <dbReference type="EMBL" id="MFC0317206.1"/>
    </source>
</evidence>
<keyword evidence="3" id="KW-0238">DNA-binding</keyword>
<dbReference type="InterPro" id="IPR012337">
    <property type="entry name" value="RNaseH-like_sf"/>
</dbReference>
<evidence type="ECO:0000256" key="4">
    <source>
        <dbReference type="ARBA" id="ARBA00023172"/>
    </source>
</evidence>
<dbReference type="Pfam" id="PF01609">
    <property type="entry name" value="DDE_Tnp_1"/>
    <property type="match status" value="1"/>
</dbReference>
<dbReference type="InterPro" id="IPR047952">
    <property type="entry name" value="Transpos_IS4"/>
</dbReference>
<feature type="domain" description="Transposase IS4-like" evidence="5">
    <location>
        <begin position="1"/>
        <end position="183"/>
    </location>
</feature>
<dbReference type="NCBIfam" id="NF033592">
    <property type="entry name" value="transpos_IS4_1"/>
    <property type="match status" value="1"/>
</dbReference>
<dbReference type="EMBL" id="JBHLWO010000001">
    <property type="protein sequence ID" value="MFC0317206.1"/>
    <property type="molecule type" value="Genomic_DNA"/>
</dbReference>
<name>A0ABV6HE88_9SPHI</name>
<dbReference type="RefSeq" id="WP_130854772.1">
    <property type="nucleotide sequence ID" value="NZ_JBHLWO010000001.1"/>
</dbReference>
<organism evidence="6 7">
    <name type="scientific">Olivibacter oleidegradans</name>
    <dbReference type="NCBI Taxonomy" id="760123"/>
    <lineage>
        <taxon>Bacteria</taxon>
        <taxon>Pseudomonadati</taxon>
        <taxon>Bacteroidota</taxon>
        <taxon>Sphingobacteriia</taxon>
        <taxon>Sphingobacteriales</taxon>
        <taxon>Sphingobacteriaceae</taxon>
        <taxon>Olivibacter</taxon>
    </lineage>
</organism>
<keyword evidence="2" id="KW-0815">Transposition</keyword>
<evidence type="ECO:0000256" key="3">
    <source>
        <dbReference type="ARBA" id="ARBA00023125"/>
    </source>
</evidence>
<dbReference type="Proteomes" id="UP001589774">
    <property type="component" value="Unassembled WGS sequence"/>
</dbReference>
<evidence type="ECO:0000256" key="1">
    <source>
        <dbReference type="ARBA" id="ARBA00010075"/>
    </source>
</evidence>
<dbReference type="InterPro" id="IPR002559">
    <property type="entry name" value="Transposase_11"/>
</dbReference>
<gene>
    <name evidence="6" type="ORF">ACFFI0_02750</name>
</gene>
<evidence type="ECO:0000259" key="5">
    <source>
        <dbReference type="Pfam" id="PF01609"/>
    </source>
</evidence>
<accession>A0ABV6HE88</accession>
<comment type="similarity">
    <text evidence="1">Belongs to the transposase 11 family.</text>
</comment>